<sequence length="517" mass="59136">MEILHHHRHNLFWYLLLVVAYFFSFTESISRRDFPAGFIFGGASSAYQYEGAAFQHGKGPSIWDTFTVEHPEKIADHTTGDIADEFYYRFKGDIALMNEIGLDFFRLSISWTRILPKGKISGGVNQKGITFYNNLINELLSQGLKPFITLFHWDVPQALEEEYGGFLSQNIVDDYHNYVDVCFKEFGDRVKYWVTINEPNIFTIGGYVTGVDAPGRCSNYIGNCTYGNSGIEPYIVGHNLLLSHAIAVKLYKEKYQASQMGEIGITIQSLWYVPKYQTVASTKAALRALDFMLGWFVDPIIFGDYPKTMRALVGTRLPVFTESQSKMLKGSLDFLGINYYTARYADDSTSSSTINISYTTDSHVNLTTEKDGIPIGQPTATDWLYIYPRGIRELMLYIKKKYNNPPIYITENGVADNGSSPIQEALNDNLKIKYYYSHLSNLLEAISAGVDVRGYFVWSFLDDFEWESGYTIRFGIIYVDYKNGLTRYMKRSAFWFKNFLQKENVIRSKPLSYLSSN</sequence>
<evidence type="ECO:0000256" key="6">
    <source>
        <dbReference type="RuleBase" id="RU004468"/>
    </source>
</evidence>
<keyword evidence="7" id="KW-0472">Membrane</keyword>
<dbReference type="InParanoid" id="A0A7N2LBW0"/>
<keyword evidence="2 6" id="KW-0378">Hydrolase</keyword>
<dbReference type="PANTHER" id="PTHR10353">
    <property type="entry name" value="GLYCOSYL HYDROLASE"/>
    <property type="match status" value="1"/>
</dbReference>
<dbReference type="GeneID" id="115987681"/>
<evidence type="ECO:0000256" key="1">
    <source>
        <dbReference type="ARBA" id="ARBA00010838"/>
    </source>
</evidence>
<dbReference type="Proteomes" id="UP000594261">
    <property type="component" value="Chromosome 4"/>
</dbReference>
<feature type="transmembrane region" description="Helical" evidence="7">
    <location>
        <begin position="12"/>
        <end position="30"/>
    </location>
</feature>
<proteinExistence type="inferred from homology"/>
<dbReference type="Pfam" id="PF00232">
    <property type="entry name" value="Glyco_hydro_1"/>
    <property type="match status" value="1"/>
</dbReference>
<dbReference type="EMBL" id="LRBV02000004">
    <property type="status" value="NOT_ANNOTATED_CDS"/>
    <property type="molecule type" value="Genomic_DNA"/>
</dbReference>
<keyword evidence="7" id="KW-0812">Transmembrane</keyword>
<dbReference type="FunFam" id="3.20.20.80:FF:000020">
    <property type="entry name" value="Beta-glucosidase 12"/>
    <property type="match status" value="1"/>
</dbReference>
<dbReference type="PROSITE" id="PS00653">
    <property type="entry name" value="GLYCOSYL_HYDROL_F1_2"/>
    <property type="match status" value="1"/>
</dbReference>
<evidence type="ECO:0000256" key="4">
    <source>
        <dbReference type="PROSITE-ProRule" id="PRU10055"/>
    </source>
</evidence>
<name>A0A7N2LBW0_QUELO</name>
<dbReference type="InterPro" id="IPR018120">
    <property type="entry name" value="Glyco_hydro_1_AS"/>
</dbReference>
<evidence type="ECO:0000256" key="5">
    <source>
        <dbReference type="RuleBase" id="RU003690"/>
    </source>
</evidence>
<organism evidence="8 9">
    <name type="scientific">Quercus lobata</name>
    <name type="common">Valley oak</name>
    <dbReference type="NCBI Taxonomy" id="97700"/>
    <lineage>
        <taxon>Eukaryota</taxon>
        <taxon>Viridiplantae</taxon>
        <taxon>Streptophyta</taxon>
        <taxon>Embryophyta</taxon>
        <taxon>Tracheophyta</taxon>
        <taxon>Spermatophyta</taxon>
        <taxon>Magnoliopsida</taxon>
        <taxon>eudicotyledons</taxon>
        <taxon>Gunneridae</taxon>
        <taxon>Pentapetalae</taxon>
        <taxon>rosids</taxon>
        <taxon>fabids</taxon>
        <taxon>Fagales</taxon>
        <taxon>Fagaceae</taxon>
        <taxon>Quercus</taxon>
    </lineage>
</organism>
<dbReference type="RefSeq" id="XP_030967130.1">
    <property type="nucleotide sequence ID" value="XM_031111270.1"/>
</dbReference>
<gene>
    <name evidence="8" type="primary">LOC115987681</name>
</gene>
<dbReference type="InterPro" id="IPR033132">
    <property type="entry name" value="GH_1_N_CS"/>
</dbReference>
<keyword evidence="3 6" id="KW-0326">Glycosidase</keyword>
<dbReference type="InterPro" id="IPR017853">
    <property type="entry name" value="GH"/>
</dbReference>
<keyword evidence="7" id="KW-1133">Transmembrane helix</keyword>
<dbReference type="PANTHER" id="PTHR10353:SF44">
    <property type="entry name" value="BETA-GLUCOSIDASE 17"/>
    <property type="match status" value="1"/>
</dbReference>
<dbReference type="InterPro" id="IPR001360">
    <property type="entry name" value="Glyco_hydro_1"/>
</dbReference>
<dbReference type="EnsemblPlants" id="QL04p003527:mrna">
    <property type="protein sequence ID" value="QL04p003527:mrna"/>
    <property type="gene ID" value="QL04p003527"/>
</dbReference>
<dbReference type="GO" id="GO:0008422">
    <property type="term" value="F:beta-glucosidase activity"/>
    <property type="evidence" value="ECO:0007669"/>
    <property type="project" value="TreeGrafter"/>
</dbReference>
<dbReference type="Gene3D" id="3.20.20.80">
    <property type="entry name" value="Glycosidases"/>
    <property type="match status" value="1"/>
</dbReference>
<dbReference type="GO" id="GO:0005975">
    <property type="term" value="P:carbohydrate metabolic process"/>
    <property type="evidence" value="ECO:0007669"/>
    <property type="project" value="InterPro"/>
</dbReference>
<feature type="active site" description="Nucleophile" evidence="4">
    <location>
        <position position="411"/>
    </location>
</feature>
<evidence type="ECO:0000313" key="8">
    <source>
        <dbReference type="EnsemblPlants" id="QL04p003527:mrna"/>
    </source>
</evidence>
<comment type="similarity">
    <text evidence="1 5">Belongs to the glycosyl hydrolase 1 family.</text>
</comment>
<evidence type="ECO:0000256" key="2">
    <source>
        <dbReference type="ARBA" id="ARBA00022801"/>
    </source>
</evidence>
<dbReference type="AlphaFoldDB" id="A0A7N2LBW0"/>
<dbReference type="PRINTS" id="PR00131">
    <property type="entry name" value="GLHYDRLASE1"/>
</dbReference>
<accession>A0A7N2LBW0</accession>
<reference evidence="8 9" key="1">
    <citation type="journal article" date="2016" name="G3 (Bethesda)">
        <title>First Draft Assembly and Annotation of the Genome of a California Endemic Oak Quercus lobata Nee (Fagaceae).</title>
        <authorList>
            <person name="Sork V.L."/>
            <person name="Fitz-Gibbon S.T."/>
            <person name="Puiu D."/>
            <person name="Crepeau M."/>
            <person name="Gugger P.F."/>
            <person name="Sherman R."/>
            <person name="Stevens K."/>
            <person name="Langley C.H."/>
            <person name="Pellegrini M."/>
            <person name="Salzberg S.L."/>
        </authorList>
    </citation>
    <scope>NUCLEOTIDE SEQUENCE [LARGE SCALE GENOMIC DNA]</scope>
    <source>
        <strain evidence="8 9">cv. SW786</strain>
    </source>
</reference>
<evidence type="ECO:0000256" key="3">
    <source>
        <dbReference type="ARBA" id="ARBA00023295"/>
    </source>
</evidence>
<dbReference type="OMA" id="WESGYTI"/>
<dbReference type="FunCoup" id="A0A7N2LBW0">
    <property type="interactions" value="333"/>
</dbReference>
<protein>
    <recommendedName>
        <fullName evidence="10">Beta-glucosidase</fullName>
    </recommendedName>
</protein>
<evidence type="ECO:0000256" key="7">
    <source>
        <dbReference type="SAM" id="Phobius"/>
    </source>
</evidence>
<dbReference type="SUPFAM" id="SSF51445">
    <property type="entry name" value="(Trans)glycosidases"/>
    <property type="match status" value="1"/>
</dbReference>
<reference evidence="8" key="2">
    <citation type="submission" date="2021-01" db="UniProtKB">
        <authorList>
            <consortium name="EnsemblPlants"/>
        </authorList>
    </citation>
    <scope>IDENTIFICATION</scope>
</reference>
<dbReference type="Gramene" id="QL04p003527:mrna">
    <property type="protein sequence ID" value="QL04p003527:mrna"/>
    <property type="gene ID" value="QL04p003527"/>
</dbReference>
<evidence type="ECO:0000313" key="9">
    <source>
        <dbReference type="Proteomes" id="UP000594261"/>
    </source>
</evidence>
<keyword evidence="9" id="KW-1185">Reference proteome</keyword>
<evidence type="ECO:0008006" key="10">
    <source>
        <dbReference type="Google" id="ProtNLM"/>
    </source>
</evidence>
<dbReference type="PROSITE" id="PS00572">
    <property type="entry name" value="GLYCOSYL_HYDROL_F1_1"/>
    <property type="match status" value="1"/>
</dbReference>